<dbReference type="KEGG" id="cle:Clole_0214"/>
<protein>
    <submittedName>
        <fullName evidence="2">Uncharacterized protein</fullName>
    </submittedName>
</protein>
<evidence type="ECO:0000256" key="1">
    <source>
        <dbReference type="SAM" id="Phobius"/>
    </source>
</evidence>
<name>F2JI23_CELLD</name>
<evidence type="ECO:0000313" key="3">
    <source>
        <dbReference type="Proteomes" id="UP000008467"/>
    </source>
</evidence>
<organism evidence="2 3">
    <name type="scientific">Cellulosilyticum lentocellum (strain ATCC 49066 / DSM 5427 / NCIMB 11756 / RHM5)</name>
    <name type="common">Clostridium lentocellum</name>
    <dbReference type="NCBI Taxonomy" id="642492"/>
    <lineage>
        <taxon>Bacteria</taxon>
        <taxon>Bacillati</taxon>
        <taxon>Bacillota</taxon>
        <taxon>Clostridia</taxon>
        <taxon>Lachnospirales</taxon>
        <taxon>Cellulosilyticaceae</taxon>
        <taxon>Cellulosilyticum</taxon>
    </lineage>
</organism>
<dbReference type="Proteomes" id="UP000008467">
    <property type="component" value="Chromosome"/>
</dbReference>
<feature type="transmembrane region" description="Helical" evidence="1">
    <location>
        <begin position="180"/>
        <end position="197"/>
    </location>
</feature>
<reference evidence="2 3" key="1">
    <citation type="journal article" date="2011" name="J. Bacteriol.">
        <title>Complete genome sequence of the cellulose-degrading bacterium Cellulosilyticum lentocellum.</title>
        <authorList>
            <consortium name="US DOE Joint Genome Institute"/>
            <person name="Miller D.A."/>
            <person name="Suen G."/>
            <person name="Bruce D."/>
            <person name="Copeland A."/>
            <person name="Cheng J.F."/>
            <person name="Detter C."/>
            <person name="Goodwin L.A."/>
            <person name="Han C.S."/>
            <person name="Hauser L.J."/>
            <person name="Land M.L."/>
            <person name="Lapidus A."/>
            <person name="Lucas S."/>
            <person name="Meincke L."/>
            <person name="Pitluck S."/>
            <person name="Tapia R."/>
            <person name="Teshima H."/>
            <person name="Woyke T."/>
            <person name="Fox B.G."/>
            <person name="Angert E.R."/>
            <person name="Currie C.R."/>
        </authorList>
    </citation>
    <scope>NUCLEOTIDE SEQUENCE [LARGE SCALE GENOMIC DNA]</scope>
    <source>
        <strain evidence="3">ATCC 49066 / DSM 5427 / NCIMB 11756 / RHM5</strain>
    </source>
</reference>
<sequence length="198" mass="22341">MILLILILLALYHYLKKYLVLGHTLIVDAEGMTLIHDTKTQTYKYKDFIKVKAYRLKSDKFQGILCRTTTETFFLSEFENLEGIFEHFKLRLPSDCAINSQKIFLSSTTSFRCANLLLLFYNVGLLVAYISSSLMSSSEPAIGLVSTAMVIIFGLVAFLIIKTRKPKTNSNIVIRGAKTYFICVLLLLAAIMIATLMS</sequence>
<dbReference type="AlphaFoldDB" id="F2JI23"/>
<dbReference type="HOGENOM" id="CLU_1376031_0_0_9"/>
<keyword evidence="1" id="KW-1133">Transmembrane helix</keyword>
<proteinExistence type="predicted"/>
<keyword evidence="1" id="KW-0472">Membrane</keyword>
<gene>
    <name evidence="2" type="ordered locus">Clole_0214</name>
</gene>
<dbReference type="RefSeq" id="WP_013655268.1">
    <property type="nucleotide sequence ID" value="NC_015275.1"/>
</dbReference>
<evidence type="ECO:0000313" key="2">
    <source>
        <dbReference type="EMBL" id="ADZ81967.1"/>
    </source>
</evidence>
<feature type="transmembrane region" description="Helical" evidence="1">
    <location>
        <begin position="141"/>
        <end position="160"/>
    </location>
</feature>
<dbReference type="EMBL" id="CP002582">
    <property type="protein sequence ID" value="ADZ81967.1"/>
    <property type="molecule type" value="Genomic_DNA"/>
</dbReference>
<feature type="transmembrane region" description="Helical" evidence="1">
    <location>
        <begin position="116"/>
        <end position="135"/>
    </location>
</feature>
<accession>F2JI23</accession>
<keyword evidence="1" id="KW-0812">Transmembrane</keyword>
<keyword evidence="3" id="KW-1185">Reference proteome</keyword>